<feature type="compositionally biased region" description="Basic and acidic residues" evidence="1">
    <location>
        <begin position="70"/>
        <end position="88"/>
    </location>
</feature>
<dbReference type="Proteomes" id="UP000187609">
    <property type="component" value="Unassembled WGS sequence"/>
</dbReference>
<evidence type="ECO:0000313" key="4">
    <source>
        <dbReference type="Proteomes" id="UP000187609"/>
    </source>
</evidence>
<organism evidence="2 4">
    <name type="scientific">Nicotiana attenuata</name>
    <name type="common">Coyote tobacco</name>
    <dbReference type="NCBI Taxonomy" id="49451"/>
    <lineage>
        <taxon>Eukaryota</taxon>
        <taxon>Viridiplantae</taxon>
        <taxon>Streptophyta</taxon>
        <taxon>Embryophyta</taxon>
        <taxon>Tracheophyta</taxon>
        <taxon>Spermatophyta</taxon>
        <taxon>Magnoliopsida</taxon>
        <taxon>eudicotyledons</taxon>
        <taxon>Gunneridae</taxon>
        <taxon>Pentapetalae</taxon>
        <taxon>asterids</taxon>
        <taxon>lamiids</taxon>
        <taxon>Solanales</taxon>
        <taxon>Solanaceae</taxon>
        <taxon>Nicotianoideae</taxon>
        <taxon>Nicotianeae</taxon>
        <taxon>Nicotiana</taxon>
    </lineage>
</organism>
<dbReference type="AlphaFoldDB" id="A0A1J6HZ61"/>
<dbReference type="Gramene" id="OIS98101">
    <property type="protein sequence ID" value="OIS98101"/>
    <property type="gene ID" value="A4A49_62406"/>
</dbReference>
<evidence type="ECO:0000313" key="2">
    <source>
        <dbReference type="EMBL" id="OIS98101.1"/>
    </source>
</evidence>
<dbReference type="OMA" id="NRDCPER"/>
<feature type="non-terminal residue" evidence="2">
    <location>
        <position position="161"/>
    </location>
</feature>
<dbReference type="EMBL" id="MJEQ01037192">
    <property type="protein sequence ID" value="OIS98102.1"/>
    <property type="molecule type" value="Genomic_DNA"/>
</dbReference>
<protein>
    <submittedName>
        <fullName evidence="2">Uncharacterized protein</fullName>
    </submittedName>
</protein>
<evidence type="ECO:0000313" key="3">
    <source>
        <dbReference type="EMBL" id="OIS98102.1"/>
    </source>
</evidence>
<reference evidence="2 4" key="1">
    <citation type="submission" date="2016-11" db="EMBL/GenBank/DDBJ databases">
        <title>The genome of Nicotiana attenuata.</title>
        <authorList>
            <person name="Xu S."/>
            <person name="Brockmoeller T."/>
            <person name="Gaquerel E."/>
            <person name="Navarro A."/>
            <person name="Kuhl H."/>
            <person name="Gase K."/>
            <person name="Ling Z."/>
            <person name="Zhou W."/>
            <person name="Kreitzer C."/>
            <person name="Stanke M."/>
            <person name="Tang H."/>
            <person name="Lyons E."/>
            <person name="Pandey P."/>
            <person name="Pandey S.P."/>
            <person name="Timmermann B."/>
            <person name="Baldwin I.T."/>
        </authorList>
    </citation>
    <scope>NUCLEOTIDE SEQUENCE [LARGE SCALE GENOMIC DNA]</scope>
    <source>
        <strain evidence="4">cv. UT</strain>
        <strain evidence="2">UT</strain>
        <tissue evidence="2">Leaves</tissue>
    </source>
</reference>
<proteinExistence type="predicted"/>
<gene>
    <name evidence="2" type="ORF">A4A49_62406</name>
    <name evidence="3" type="ORF">A4A49_62489</name>
</gene>
<accession>A0A1J6HZ61</accession>
<dbReference type="Gramene" id="OIS98102">
    <property type="protein sequence ID" value="OIS98102"/>
    <property type="gene ID" value="A4A49_62489"/>
</dbReference>
<comment type="caution">
    <text evidence="2">The sequence shown here is derived from an EMBL/GenBank/DDBJ whole genome shotgun (WGS) entry which is preliminary data.</text>
</comment>
<evidence type="ECO:0000256" key="1">
    <source>
        <dbReference type="SAM" id="MobiDB-lite"/>
    </source>
</evidence>
<keyword evidence="4" id="KW-1185">Reference proteome</keyword>
<feature type="region of interest" description="Disordered" evidence="1">
    <location>
        <begin position="52"/>
        <end position="105"/>
    </location>
</feature>
<dbReference type="EMBL" id="MJEQ01037192">
    <property type="protein sequence ID" value="OIS98101.1"/>
    <property type="molecule type" value="Genomic_DNA"/>
</dbReference>
<name>A0A1J6HZ61_NICAT</name>
<sequence>MLDIKNMSDEDKLHNFISGMQAWAQNELRRQNVKDLPSAIAAADSLVDFRSTRLPSEIPASSKAKKKPEKKGEWRKEVRKESLDKGKAVGDAGQQKGKKNAATDKGCWTCGGPHMAKSCPNRERVNAMLAGNAGTNEEGEVVAALANPLGLLLNNQMSLVN</sequence>